<dbReference type="InterPro" id="IPR036286">
    <property type="entry name" value="LexA/Signal_pep-like_sf"/>
</dbReference>
<dbReference type="RefSeq" id="WP_173829535.1">
    <property type="nucleotide sequence ID" value="NZ_JAAITQ010000004.1"/>
</dbReference>
<dbReference type="NCBIfam" id="TIGR02228">
    <property type="entry name" value="sigpep_I_arch"/>
    <property type="match status" value="1"/>
</dbReference>
<keyword evidence="5 7" id="KW-0472">Membrane</keyword>
<comment type="caution">
    <text evidence="9">The sequence shown here is derived from an EMBL/GenBank/DDBJ whole genome shotgun (WGS) entry which is preliminary data.</text>
</comment>
<keyword evidence="4 7" id="KW-1133">Transmembrane helix</keyword>
<evidence type="ECO:0000256" key="7">
    <source>
        <dbReference type="SAM" id="Phobius"/>
    </source>
</evidence>
<keyword evidence="10" id="KW-1185">Reference proteome</keyword>
<sequence>MKQGYSETEGKCYPLFFACKNDCLDIRIDGREQMKAKGKLGLQGFLSFLFLAAGWYLMQYFCAYVVLSGSMEPEIPTGSVVVVDGRKKEWNPGDVITYRRGNMVVTHRIVEKSEEGYYTKGDANAEEDAGIVLEKQVIGNVIVALPWLGFGIIWLRQRGTLFFLAVGAVMLFTIRQLWHGRKIMQENKL</sequence>
<organism evidence="9 10">
    <name type="scientific">Fusicatenibacter saccharivorans</name>
    <dbReference type="NCBI Taxonomy" id="1150298"/>
    <lineage>
        <taxon>Bacteria</taxon>
        <taxon>Bacillati</taxon>
        <taxon>Bacillota</taxon>
        <taxon>Clostridia</taxon>
        <taxon>Lachnospirales</taxon>
        <taxon>Lachnospiraceae</taxon>
        <taxon>Fusicatenibacter</taxon>
    </lineage>
</organism>
<dbReference type="SUPFAM" id="SSF51306">
    <property type="entry name" value="LexA/Signal peptidase"/>
    <property type="match status" value="1"/>
</dbReference>
<dbReference type="EMBL" id="JAAITQ010000004">
    <property type="protein sequence ID" value="NSE15385.1"/>
    <property type="molecule type" value="Genomic_DNA"/>
</dbReference>
<dbReference type="InterPro" id="IPR001733">
    <property type="entry name" value="Peptidase_S26B"/>
</dbReference>
<keyword evidence="3 7" id="KW-0812">Transmembrane</keyword>
<evidence type="ECO:0000256" key="1">
    <source>
        <dbReference type="ARBA" id="ARBA00004308"/>
    </source>
</evidence>
<evidence type="ECO:0000313" key="9">
    <source>
        <dbReference type="EMBL" id="NSE15385.1"/>
    </source>
</evidence>
<evidence type="ECO:0000313" key="10">
    <source>
        <dbReference type="Proteomes" id="UP000768180"/>
    </source>
</evidence>
<feature type="transmembrane region" description="Helical" evidence="7">
    <location>
        <begin position="45"/>
        <end position="67"/>
    </location>
</feature>
<name>A0ABX2GCM7_9FIRM</name>
<evidence type="ECO:0000256" key="4">
    <source>
        <dbReference type="ARBA" id="ARBA00022989"/>
    </source>
</evidence>
<evidence type="ECO:0000256" key="5">
    <source>
        <dbReference type="ARBA" id="ARBA00023136"/>
    </source>
</evidence>
<proteinExistence type="predicted"/>
<dbReference type="InterPro" id="IPR015927">
    <property type="entry name" value="Peptidase_S24_S26A/B/C"/>
</dbReference>
<feature type="transmembrane region" description="Helical" evidence="7">
    <location>
        <begin position="161"/>
        <end position="178"/>
    </location>
</feature>
<keyword evidence="9" id="KW-0378">Hydrolase</keyword>
<feature type="transmembrane region" description="Helical" evidence="7">
    <location>
        <begin position="137"/>
        <end position="155"/>
    </location>
</feature>
<evidence type="ECO:0000256" key="6">
    <source>
        <dbReference type="NCBIfam" id="TIGR02228"/>
    </source>
</evidence>
<dbReference type="CDD" id="cd06530">
    <property type="entry name" value="S26_SPase_I"/>
    <property type="match status" value="1"/>
</dbReference>
<dbReference type="Proteomes" id="UP000768180">
    <property type="component" value="Unassembled WGS sequence"/>
</dbReference>
<protein>
    <recommendedName>
        <fullName evidence="6">Signal peptidase I</fullName>
        <ecNumber evidence="6">3.4.21.89</ecNumber>
    </recommendedName>
</protein>
<dbReference type="Pfam" id="PF00717">
    <property type="entry name" value="Peptidase_S24"/>
    <property type="match status" value="1"/>
</dbReference>
<dbReference type="PANTHER" id="PTHR10806:SF6">
    <property type="entry name" value="SIGNAL PEPTIDASE COMPLEX CATALYTIC SUBUNIT SEC11"/>
    <property type="match status" value="1"/>
</dbReference>
<keyword evidence="2" id="KW-0645">Protease</keyword>
<comment type="subcellular location">
    <subcellularLocation>
        <location evidence="1">Endomembrane system</location>
    </subcellularLocation>
</comment>
<reference evidence="9 10" key="1">
    <citation type="journal article" date="2020" name="Cell Host Microbe">
        <title>Functional and Genomic Variation between Human-Derived Isolates of Lachnospiraceae Reveals Inter- and Intra-Species Diversity.</title>
        <authorList>
            <person name="Sorbara M.T."/>
            <person name="Littmann E.R."/>
            <person name="Fontana E."/>
            <person name="Moody T.U."/>
            <person name="Kohout C.E."/>
            <person name="Gjonbalaj M."/>
            <person name="Eaton V."/>
            <person name="Seok R."/>
            <person name="Leiner I.M."/>
            <person name="Pamer E.G."/>
        </authorList>
    </citation>
    <scope>NUCLEOTIDE SEQUENCE [LARGE SCALE GENOMIC DNA]</scope>
    <source>
        <strain evidence="9 10">MSK.14.54</strain>
    </source>
</reference>
<gene>
    <name evidence="9" type="ORF">G5B05_02925</name>
</gene>
<feature type="domain" description="Peptidase S24/S26A/S26B/S26C" evidence="8">
    <location>
        <begin position="61"/>
        <end position="118"/>
    </location>
</feature>
<evidence type="ECO:0000256" key="3">
    <source>
        <dbReference type="ARBA" id="ARBA00022692"/>
    </source>
</evidence>
<evidence type="ECO:0000259" key="8">
    <source>
        <dbReference type="Pfam" id="PF00717"/>
    </source>
</evidence>
<dbReference type="PRINTS" id="PR00728">
    <property type="entry name" value="SIGNALPTASE"/>
</dbReference>
<accession>A0ABX2GCM7</accession>
<dbReference type="InterPro" id="IPR019533">
    <property type="entry name" value="Peptidase_S26"/>
</dbReference>
<dbReference type="PANTHER" id="PTHR10806">
    <property type="entry name" value="SIGNAL PEPTIDASE COMPLEX CATALYTIC SUBUNIT SEC11"/>
    <property type="match status" value="1"/>
</dbReference>
<dbReference type="GO" id="GO:0009003">
    <property type="term" value="F:signal peptidase activity"/>
    <property type="evidence" value="ECO:0007669"/>
    <property type="project" value="UniProtKB-EC"/>
</dbReference>
<evidence type="ECO:0000256" key="2">
    <source>
        <dbReference type="ARBA" id="ARBA00022670"/>
    </source>
</evidence>
<dbReference type="Gene3D" id="2.10.109.10">
    <property type="entry name" value="Umud Fragment, subunit A"/>
    <property type="match status" value="1"/>
</dbReference>
<dbReference type="EC" id="3.4.21.89" evidence="6"/>